<dbReference type="InterPro" id="IPR002516">
    <property type="entry name" value="Glyco_trans_11"/>
</dbReference>
<feature type="transmembrane region" description="Helical" evidence="3">
    <location>
        <begin position="9"/>
        <end position="27"/>
    </location>
</feature>
<proteinExistence type="inferred from homology"/>
<accession>A0AA88Y978</accession>
<keyword evidence="3" id="KW-0735">Signal-anchor</keyword>
<dbReference type="AlphaFoldDB" id="A0AA88Y978"/>
<evidence type="ECO:0000256" key="3">
    <source>
        <dbReference type="RuleBase" id="RU363129"/>
    </source>
</evidence>
<evidence type="ECO:0000256" key="1">
    <source>
        <dbReference type="ARBA" id="ARBA00022676"/>
    </source>
</evidence>
<keyword evidence="3" id="KW-0325">Glycoprotein</keyword>
<gene>
    <name evidence="4" type="ORF">FSP39_016453</name>
</gene>
<organism evidence="4 5">
    <name type="scientific">Pinctada imbricata</name>
    <name type="common">Atlantic pearl-oyster</name>
    <name type="synonym">Pinctada martensii</name>
    <dbReference type="NCBI Taxonomy" id="66713"/>
    <lineage>
        <taxon>Eukaryota</taxon>
        <taxon>Metazoa</taxon>
        <taxon>Spiralia</taxon>
        <taxon>Lophotrochozoa</taxon>
        <taxon>Mollusca</taxon>
        <taxon>Bivalvia</taxon>
        <taxon>Autobranchia</taxon>
        <taxon>Pteriomorphia</taxon>
        <taxon>Pterioida</taxon>
        <taxon>Pterioidea</taxon>
        <taxon>Pteriidae</taxon>
        <taxon>Pinctada</taxon>
    </lineage>
</organism>
<keyword evidence="5" id="KW-1185">Reference proteome</keyword>
<comment type="subcellular location">
    <subcellularLocation>
        <location evidence="3">Golgi apparatus</location>
        <location evidence="3">Golgi stack membrane</location>
        <topology evidence="3">Single-pass type II membrane protein</topology>
    </subcellularLocation>
</comment>
<keyword evidence="3" id="KW-1133">Transmembrane helix</keyword>
<dbReference type="PANTHER" id="PTHR11927:SF9">
    <property type="entry name" value="L-FUCOSYLTRANSFERASE"/>
    <property type="match status" value="1"/>
</dbReference>
<dbReference type="EC" id="2.4.1.-" evidence="3"/>
<dbReference type="PANTHER" id="PTHR11927">
    <property type="entry name" value="GALACTOSIDE 2-L-FUCOSYLTRANSFERASE"/>
    <property type="match status" value="1"/>
</dbReference>
<reference evidence="4" key="1">
    <citation type="submission" date="2019-08" db="EMBL/GenBank/DDBJ databases">
        <title>The improved chromosome-level genome for the pearl oyster Pinctada fucata martensii using PacBio sequencing and Hi-C.</title>
        <authorList>
            <person name="Zheng Z."/>
        </authorList>
    </citation>
    <scope>NUCLEOTIDE SEQUENCE</scope>
    <source>
        <strain evidence="4">ZZ-2019</strain>
        <tissue evidence="4">Adductor muscle</tissue>
    </source>
</reference>
<keyword evidence="2 3" id="KW-0808">Transferase</keyword>
<comment type="caution">
    <text evidence="4">The sequence shown here is derived from an EMBL/GenBank/DDBJ whole genome shotgun (WGS) entry which is preliminary data.</text>
</comment>
<dbReference type="GO" id="GO:0008107">
    <property type="term" value="F:galactoside 2-alpha-L-fucosyltransferase activity"/>
    <property type="evidence" value="ECO:0007669"/>
    <property type="project" value="InterPro"/>
</dbReference>
<evidence type="ECO:0000313" key="5">
    <source>
        <dbReference type="Proteomes" id="UP001186944"/>
    </source>
</evidence>
<comment type="similarity">
    <text evidence="3">Belongs to the glycosyltransferase 11 family.</text>
</comment>
<dbReference type="Proteomes" id="UP001186944">
    <property type="component" value="Unassembled WGS sequence"/>
</dbReference>
<dbReference type="EMBL" id="VSWD01000006">
    <property type="protein sequence ID" value="KAK3100217.1"/>
    <property type="molecule type" value="Genomic_DNA"/>
</dbReference>
<dbReference type="CDD" id="cd11301">
    <property type="entry name" value="Fut1_Fut2_like"/>
    <property type="match status" value="1"/>
</dbReference>
<dbReference type="Pfam" id="PF01531">
    <property type="entry name" value="Glyco_transf_11"/>
    <property type="match status" value="1"/>
</dbReference>
<dbReference type="GO" id="GO:0005975">
    <property type="term" value="P:carbohydrate metabolic process"/>
    <property type="evidence" value="ECO:0007669"/>
    <property type="project" value="InterPro"/>
</dbReference>
<keyword evidence="1 3" id="KW-0328">Glycosyltransferase</keyword>
<evidence type="ECO:0000256" key="2">
    <source>
        <dbReference type="ARBA" id="ARBA00022679"/>
    </source>
</evidence>
<comment type="pathway">
    <text evidence="3">Protein modification; protein glycosylation.</text>
</comment>
<evidence type="ECO:0000313" key="4">
    <source>
        <dbReference type="EMBL" id="KAK3100217.1"/>
    </source>
</evidence>
<dbReference type="GO" id="GO:0032580">
    <property type="term" value="C:Golgi cisterna membrane"/>
    <property type="evidence" value="ECO:0007669"/>
    <property type="project" value="UniProtKB-SubCell"/>
</dbReference>
<keyword evidence="3" id="KW-0472">Membrane</keyword>
<name>A0AA88Y978_PINIB</name>
<sequence length="335" mass="39229">MRRGRKKRLAAICIFVVSIYILLVWMFEFPSVAHIPSIRVWWDEEYSACKRHVAHQQSLPENQRAPLYLSVSFSGRLGNWMYAYASLYGLAKRTGRKIYLQPENQVSGYFNIPKNMNVEPICPEVLIEPRPAAYTPEFESLPHGVNVTIKGYMQSWKYFRKEYDADIKKQYKLRDDIMEKGREALKKFKSKISRKFDLLISVHIRRQDKLDWGAYLKGFRAAPVSYAKNAQNYMRQYFKDKAVQFLVMSDDYEWSSKHLKAEDTAVMEPNDKYVDLAVLTMCNHSIITVGTFGWWGAYLAGGHTVFFQDYAAKGSRFDQETEREDFYLPQWIGMS</sequence>
<protein>
    <recommendedName>
        <fullName evidence="3">L-Fucosyltransferase</fullName>
        <ecNumber evidence="3">2.4.1.-</ecNumber>
    </recommendedName>
</protein>
<keyword evidence="3" id="KW-0333">Golgi apparatus</keyword>
<keyword evidence="3" id="KW-0812">Transmembrane</keyword>